<dbReference type="Proteomes" id="UP000034350">
    <property type="component" value="Unassembled WGS sequence"/>
</dbReference>
<keyword evidence="3" id="KW-0479">Metal-binding</keyword>
<dbReference type="InterPro" id="IPR012675">
    <property type="entry name" value="Beta-grasp_dom_sf"/>
</dbReference>
<comment type="similarity">
    <text evidence="1">Belongs to the adrenodoxin/putidaredoxin family.</text>
</comment>
<evidence type="ECO:0000259" key="7">
    <source>
        <dbReference type="PROSITE" id="PS51085"/>
    </source>
</evidence>
<dbReference type="OrthoDB" id="268593at2759"/>
<keyword evidence="9" id="KW-1185">Reference proteome</keyword>
<evidence type="ECO:0000313" key="8">
    <source>
        <dbReference type="EMBL" id="KKO76338.1"/>
    </source>
</evidence>
<dbReference type="CDD" id="cd00207">
    <property type="entry name" value="fer2"/>
    <property type="match status" value="1"/>
</dbReference>
<dbReference type="GO" id="GO:0051537">
    <property type="term" value="F:2 iron, 2 sulfur cluster binding"/>
    <property type="evidence" value="ECO:0007669"/>
    <property type="project" value="UniProtKB-KW"/>
</dbReference>
<reference evidence="8 9" key="1">
    <citation type="journal article" date="2015" name="Environ. Microbiol.">
        <title>Genome analyses suggest the presence of polyploidy and recent human-driven expansions in eight global populations of the honeybee pathogen Nosema ceranae.</title>
        <authorList>
            <person name="Pelin A."/>
            <person name="Selman M."/>
            <person name="Aris-Brosou S."/>
            <person name="Farinelli L."/>
            <person name="Corradi N."/>
        </authorList>
    </citation>
    <scope>NUCLEOTIDE SEQUENCE [LARGE SCALE GENOMIC DNA]</scope>
    <source>
        <strain evidence="8 9">PA08 1199</strain>
    </source>
</reference>
<dbReference type="RefSeq" id="XP_024332080.1">
    <property type="nucleotide sequence ID" value="XM_024475559.1"/>
</dbReference>
<dbReference type="GO" id="GO:0046872">
    <property type="term" value="F:metal ion binding"/>
    <property type="evidence" value="ECO:0007669"/>
    <property type="project" value="UniProtKB-KW"/>
</dbReference>
<protein>
    <submittedName>
        <fullName evidence="8">Adrenodoxin-like ferredoxin</fullName>
    </submittedName>
</protein>
<evidence type="ECO:0000313" key="9">
    <source>
        <dbReference type="Proteomes" id="UP000034350"/>
    </source>
</evidence>
<keyword evidence="4" id="KW-0408">Iron</keyword>
<dbReference type="GO" id="GO:0140647">
    <property type="term" value="P:P450-containing electron transport chain"/>
    <property type="evidence" value="ECO:0007669"/>
    <property type="project" value="InterPro"/>
</dbReference>
<evidence type="ECO:0000256" key="3">
    <source>
        <dbReference type="ARBA" id="ARBA00022723"/>
    </source>
</evidence>
<sequence length="120" mass="13474">MSFKPVKILFKTFNKLIPALIKPGVTVLEAAHENKIDLEGACEGSCACSTCHVILDRNLYQKLSEPSDKEFDLLDQAYGLTSTSRLGCQLKIDDRFNNTVIEIPKFTRNMSIDGHIPKHH</sequence>
<evidence type="ECO:0000256" key="5">
    <source>
        <dbReference type="ARBA" id="ARBA00023014"/>
    </source>
</evidence>
<dbReference type="PROSITE" id="PS00814">
    <property type="entry name" value="ADX"/>
    <property type="match status" value="1"/>
</dbReference>
<dbReference type="PRINTS" id="PR00355">
    <property type="entry name" value="ADRENODOXIN"/>
</dbReference>
<dbReference type="PROSITE" id="PS51085">
    <property type="entry name" value="2FE2S_FER_2"/>
    <property type="match status" value="1"/>
</dbReference>
<dbReference type="EMBL" id="JPQZ01000004">
    <property type="protein sequence ID" value="KKO76338.1"/>
    <property type="molecule type" value="Genomic_DNA"/>
</dbReference>
<dbReference type="AlphaFoldDB" id="A0A0F9WU58"/>
<dbReference type="Gene3D" id="3.10.20.30">
    <property type="match status" value="1"/>
</dbReference>
<dbReference type="GO" id="GO:0005739">
    <property type="term" value="C:mitochondrion"/>
    <property type="evidence" value="ECO:0007669"/>
    <property type="project" value="TreeGrafter"/>
</dbReference>
<dbReference type="InterPro" id="IPR001041">
    <property type="entry name" value="2Fe-2S_ferredoxin-type"/>
</dbReference>
<dbReference type="InterPro" id="IPR001055">
    <property type="entry name" value="Adrenodoxin-like"/>
</dbReference>
<dbReference type="PANTHER" id="PTHR23426:SF65">
    <property type="entry name" value="FERREDOXIN-2, MITOCHONDRIAL"/>
    <property type="match status" value="1"/>
</dbReference>
<evidence type="ECO:0000256" key="4">
    <source>
        <dbReference type="ARBA" id="ARBA00023004"/>
    </source>
</evidence>
<dbReference type="Pfam" id="PF00111">
    <property type="entry name" value="Fer2"/>
    <property type="match status" value="1"/>
</dbReference>
<comment type="cofactor">
    <cofactor evidence="6">
        <name>[2Fe-2S] cluster</name>
        <dbReference type="ChEBI" id="CHEBI:190135"/>
    </cofactor>
</comment>
<dbReference type="GO" id="GO:0009055">
    <property type="term" value="F:electron transfer activity"/>
    <property type="evidence" value="ECO:0007669"/>
    <property type="project" value="TreeGrafter"/>
</dbReference>
<accession>A0A0F9WU58</accession>
<dbReference type="PANTHER" id="PTHR23426">
    <property type="entry name" value="FERREDOXIN/ADRENODOXIN"/>
    <property type="match status" value="1"/>
</dbReference>
<dbReference type="SUPFAM" id="SSF54292">
    <property type="entry name" value="2Fe-2S ferredoxin-like"/>
    <property type="match status" value="1"/>
</dbReference>
<proteinExistence type="inferred from homology"/>
<dbReference type="VEuPathDB" id="MicrosporidiaDB:AAJ76_400085103"/>
<comment type="caution">
    <text evidence="8">The sequence shown here is derived from an EMBL/GenBank/DDBJ whole genome shotgun (WGS) entry which is preliminary data.</text>
</comment>
<evidence type="ECO:0000256" key="1">
    <source>
        <dbReference type="ARBA" id="ARBA00010914"/>
    </source>
</evidence>
<dbReference type="InterPro" id="IPR018298">
    <property type="entry name" value="Adrenodoxin_Fe-S_BS"/>
</dbReference>
<dbReference type="GeneID" id="36320505"/>
<evidence type="ECO:0000256" key="6">
    <source>
        <dbReference type="ARBA" id="ARBA00034078"/>
    </source>
</evidence>
<keyword evidence="2" id="KW-0001">2Fe-2S</keyword>
<name>A0A0F9WU58_9MICR</name>
<feature type="domain" description="2Fe-2S ferredoxin-type" evidence="7">
    <location>
        <begin position="6"/>
        <end position="107"/>
    </location>
</feature>
<dbReference type="InterPro" id="IPR036010">
    <property type="entry name" value="2Fe-2S_ferredoxin-like_sf"/>
</dbReference>
<organism evidence="8 9">
    <name type="scientific">Vairimorpha ceranae</name>
    <dbReference type="NCBI Taxonomy" id="40302"/>
    <lineage>
        <taxon>Eukaryota</taxon>
        <taxon>Fungi</taxon>
        <taxon>Fungi incertae sedis</taxon>
        <taxon>Microsporidia</taxon>
        <taxon>Nosematidae</taxon>
        <taxon>Vairimorpha</taxon>
    </lineage>
</organism>
<dbReference type="VEuPathDB" id="MicrosporidiaDB:G9O61_00g007050"/>
<evidence type="ECO:0000256" key="2">
    <source>
        <dbReference type="ARBA" id="ARBA00022714"/>
    </source>
</evidence>
<keyword evidence="5" id="KW-0411">Iron-sulfur</keyword>
<gene>
    <name evidence="8" type="ORF">AAJ76_400085103</name>
</gene>